<dbReference type="RefSeq" id="WP_017260766.1">
    <property type="nucleotide sequence ID" value="NZ_AUAW01000019.1"/>
</dbReference>
<protein>
    <submittedName>
        <fullName evidence="2">Trna-binding protein</fullName>
    </submittedName>
</protein>
<dbReference type="OrthoDB" id="276580at2"/>
<dbReference type="PANTHER" id="PTHR39209:SF2">
    <property type="entry name" value="CYTOPLASMIC PROTEIN"/>
    <property type="match status" value="1"/>
</dbReference>
<dbReference type="SUPFAM" id="SSF56037">
    <property type="entry name" value="PheT/TilS domain"/>
    <property type="match status" value="1"/>
</dbReference>
<dbReference type="Gene3D" id="3.50.40.10">
    <property type="entry name" value="Phenylalanyl-trna Synthetase, Chain B, domain 3"/>
    <property type="match status" value="1"/>
</dbReference>
<gene>
    <name evidence="2" type="ORF">FD35_GL000978</name>
</gene>
<dbReference type="InterPro" id="IPR020825">
    <property type="entry name" value="Phe-tRNA_synthase-like_B3/B4"/>
</dbReference>
<dbReference type="PATRIC" id="fig|1114972.6.peg.989"/>
<dbReference type="SMART" id="SM00873">
    <property type="entry name" value="B3_4"/>
    <property type="match status" value="1"/>
</dbReference>
<dbReference type="AlphaFoldDB" id="A0A0R1R8W7"/>
<dbReference type="GO" id="GO:0004826">
    <property type="term" value="F:phenylalanine-tRNA ligase activity"/>
    <property type="evidence" value="ECO:0007669"/>
    <property type="project" value="InterPro"/>
</dbReference>
<reference evidence="2 3" key="1">
    <citation type="journal article" date="2015" name="Genome Announc.">
        <title>Expanding the biotechnology potential of lactobacilli through comparative genomics of 213 strains and associated genera.</title>
        <authorList>
            <person name="Sun Z."/>
            <person name="Harris H.M."/>
            <person name="McCann A."/>
            <person name="Guo C."/>
            <person name="Argimon S."/>
            <person name="Zhang W."/>
            <person name="Yang X."/>
            <person name="Jeffery I.B."/>
            <person name="Cooney J.C."/>
            <person name="Kagawa T.F."/>
            <person name="Liu W."/>
            <person name="Song Y."/>
            <person name="Salvetti E."/>
            <person name="Wrobel A."/>
            <person name="Rasinkangas P."/>
            <person name="Parkhill J."/>
            <person name="Rea M.C."/>
            <person name="O'Sullivan O."/>
            <person name="Ritari J."/>
            <person name="Douillard F.P."/>
            <person name="Paul Ross R."/>
            <person name="Yang R."/>
            <person name="Briner A.E."/>
            <person name="Felis G.E."/>
            <person name="de Vos W.M."/>
            <person name="Barrangou R."/>
            <person name="Klaenhammer T.R."/>
            <person name="Caufield P.W."/>
            <person name="Cui Y."/>
            <person name="Zhang H."/>
            <person name="O'Toole P.W."/>
        </authorList>
    </citation>
    <scope>NUCLEOTIDE SEQUENCE [LARGE SCALE GENOMIC DNA]</scope>
    <source>
        <strain evidence="2 3">DSM 15814</strain>
    </source>
</reference>
<dbReference type="Pfam" id="PF03483">
    <property type="entry name" value="B3_4"/>
    <property type="match status" value="1"/>
</dbReference>
<keyword evidence="3" id="KW-1185">Reference proteome</keyword>
<dbReference type="EMBL" id="AZFF01000017">
    <property type="protein sequence ID" value="KRL53613.1"/>
    <property type="molecule type" value="Genomic_DNA"/>
</dbReference>
<name>A0A0R1R8W7_9LACO</name>
<dbReference type="GO" id="GO:0003723">
    <property type="term" value="F:RNA binding"/>
    <property type="evidence" value="ECO:0007669"/>
    <property type="project" value="InterPro"/>
</dbReference>
<dbReference type="eggNOG" id="COG3382">
    <property type="taxonomic scope" value="Bacteria"/>
</dbReference>
<evidence type="ECO:0000259" key="1">
    <source>
        <dbReference type="SMART" id="SM00873"/>
    </source>
</evidence>
<feature type="domain" description="B3/B4 tRNA-binding" evidence="1">
    <location>
        <begin position="62"/>
        <end position="211"/>
    </location>
</feature>
<organism evidence="2 3">
    <name type="scientific">Furfurilactobacillus rossiae DSM 15814</name>
    <dbReference type="NCBI Taxonomy" id="1114972"/>
    <lineage>
        <taxon>Bacteria</taxon>
        <taxon>Bacillati</taxon>
        <taxon>Bacillota</taxon>
        <taxon>Bacilli</taxon>
        <taxon>Lactobacillales</taxon>
        <taxon>Lactobacillaceae</taxon>
        <taxon>Furfurilactobacillus</taxon>
    </lineage>
</organism>
<sequence>MSKAFEIEPAFWNLFPDTTIGIATLHNFDNHGEFPQAVLDDANQQAQQLVPETPIAQNGVVADWREAYRKFKTKKGARSSIENLLKRAQQGKPVSSINPLVDLYNVISLRHALPCGGENIDAMVGDIKLTVADGGEPFHPLGEDDEEPALPGEVVYKDDAGIICRCWNWRDGERTMLTEDTTNAFLCLECVNPERKDVLEAALADLKELTKTYLNADAETSILTIDQPRVAIN</sequence>
<accession>A0A0R1R8W7</accession>
<evidence type="ECO:0000313" key="2">
    <source>
        <dbReference type="EMBL" id="KRL53613.1"/>
    </source>
</evidence>
<dbReference type="InterPro" id="IPR005146">
    <property type="entry name" value="B3/B4_tRNA-bd"/>
</dbReference>
<dbReference type="STRING" id="1114972.FD35_GL000978"/>
<dbReference type="Proteomes" id="UP000051999">
    <property type="component" value="Unassembled WGS sequence"/>
</dbReference>
<proteinExistence type="predicted"/>
<evidence type="ECO:0000313" key="3">
    <source>
        <dbReference type="Proteomes" id="UP000051999"/>
    </source>
</evidence>
<dbReference type="PANTHER" id="PTHR39209">
    <property type="match status" value="1"/>
</dbReference>
<comment type="caution">
    <text evidence="2">The sequence shown here is derived from an EMBL/GenBank/DDBJ whole genome shotgun (WGS) entry which is preliminary data.</text>
</comment>